<dbReference type="InterPro" id="IPR053197">
    <property type="entry name" value="F-box_SCFL_complex_component"/>
</dbReference>
<dbReference type="CDD" id="cd22160">
    <property type="entry name" value="F-box_AtFBL13-like"/>
    <property type="match status" value="1"/>
</dbReference>
<accession>A0A9R0RAK3</accession>
<dbReference type="InterPro" id="IPR001810">
    <property type="entry name" value="F-box_dom"/>
</dbReference>
<dbReference type="Proteomes" id="UP000324705">
    <property type="component" value="Chromosome 3A"/>
</dbReference>
<reference evidence="2 3" key="1">
    <citation type="submission" date="2017-09" db="EMBL/GenBank/DDBJ databases">
        <authorList>
            <consortium name="International Durum Wheat Genome Sequencing Consortium (IDWGSC)"/>
            <person name="Milanesi L."/>
        </authorList>
    </citation>
    <scope>NUCLEOTIDE SEQUENCE [LARGE SCALE GENOMIC DNA]</scope>
    <source>
        <strain evidence="3">cv. Svevo</strain>
    </source>
</reference>
<evidence type="ECO:0000313" key="3">
    <source>
        <dbReference type="Proteomes" id="UP000324705"/>
    </source>
</evidence>
<dbReference type="PROSITE" id="PS50181">
    <property type="entry name" value="FBOX"/>
    <property type="match status" value="1"/>
</dbReference>
<evidence type="ECO:0000313" key="2">
    <source>
        <dbReference type="EMBL" id="VAH56071.1"/>
    </source>
</evidence>
<keyword evidence="3" id="KW-1185">Reference proteome</keyword>
<gene>
    <name evidence="2" type="ORF">TRITD_3Av1G010000</name>
</gene>
<evidence type="ECO:0000259" key="1">
    <source>
        <dbReference type="PROSITE" id="PS50181"/>
    </source>
</evidence>
<dbReference type="PANTHER" id="PTHR34223">
    <property type="entry name" value="OS11G0201299 PROTEIN"/>
    <property type="match status" value="1"/>
</dbReference>
<dbReference type="PANTHER" id="PTHR34223:SF63">
    <property type="entry name" value="F-BOX DOMAIN-CONTAINING PROTEIN"/>
    <property type="match status" value="1"/>
</dbReference>
<dbReference type="Gramene" id="TRITD3Av1G010000.1">
    <property type="protein sequence ID" value="TRITD3Av1G010000.1"/>
    <property type="gene ID" value="TRITD3Av1G010000"/>
</dbReference>
<proteinExistence type="predicted"/>
<dbReference type="AlphaFoldDB" id="A0A9R0RAK3"/>
<dbReference type="SUPFAM" id="SSF81383">
    <property type="entry name" value="F-box domain"/>
    <property type="match status" value="1"/>
</dbReference>
<dbReference type="Gene3D" id="3.80.10.10">
    <property type="entry name" value="Ribonuclease Inhibitor"/>
    <property type="match status" value="1"/>
</dbReference>
<organism evidence="2 3">
    <name type="scientific">Triticum turgidum subsp. durum</name>
    <name type="common">Durum wheat</name>
    <name type="synonym">Triticum durum</name>
    <dbReference type="NCBI Taxonomy" id="4567"/>
    <lineage>
        <taxon>Eukaryota</taxon>
        <taxon>Viridiplantae</taxon>
        <taxon>Streptophyta</taxon>
        <taxon>Embryophyta</taxon>
        <taxon>Tracheophyta</taxon>
        <taxon>Spermatophyta</taxon>
        <taxon>Magnoliopsida</taxon>
        <taxon>Liliopsida</taxon>
        <taxon>Poales</taxon>
        <taxon>Poaceae</taxon>
        <taxon>BOP clade</taxon>
        <taxon>Pooideae</taxon>
        <taxon>Triticodae</taxon>
        <taxon>Triticeae</taxon>
        <taxon>Triticinae</taxon>
        <taxon>Triticum</taxon>
    </lineage>
</organism>
<protein>
    <recommendedName>
        <fullName evidence="1">F-box domain-containing protein</fullName>
    </recommendedName>
</protein>
<sequence>MARSKDRFEDLPDDVIELLLSFLPTRDAMRTSVLAPRWRTLWKSVPALRLDGSQFESAQVFSNFVNKLLEHRDRTSHLHECEIFFISKYYYGRFDREDKNGKARREVESWVQYAVLCRVSVLRVLDQGADYSRLELPNSSVISKHLTRLELYHLAFDESRLDLFSCEVLEVLEIDDCFINIGDNLPKSLRHLKLIDSRLYPTDTERNCLSTPGLLTFQLADCVGWTPLLESLPSLVTSFIRISMDSEDACHNDYLGDCGDGSCDGCYGEDDHCLLLQGLAGATNLELISEYSMIFRKDLRWNPMFSKLKTVLFNDWCLTANFAGLLYFLQHTPILEKLTLQLPSREYLDIVSSGSYNPAEYFLVSKHPKGSVSSSRGRSDGLLFLVIQALVSLNQCWQHRLSMFCLPGSCACPVPFICRMNSRRDAV</sequence>
<name>A0A9R0RAK3_TRITD</name>
<dbReference type="InterPro" id="IPR036047">
    <property type="entry name" value="F-box-like_dom_sf"/>
</dbReference>
<dbReference type="EMBL" id="LT934115">
    <property type="protein sequence ID" value="VAH56071.1"/>
    <property type="molecule type" value="Genomic_DNA"/>
</dbReference>
<dbReference type="InterPro" id="IPR032675">
    <property type="entry name" value="LRR_dom_sf"/>
</dbReference>
<dbReference type="Pfam" id="PF00646">
    <property type="entry name" value="F-box"/>
    <property type="match status" value="1"/>
</dbReference>
<dbReference type="InterPro" id="IPR053781">
    <property type="entry name" value="F-box_AtFBL13-like"/>
</dbReference>
<feature type="domain" description="F-box" evidence="1">
    <location>
        <begin position="5"/>
        <end position="58"/>
    </location>
</feature>